<keyword evidence="4" id="KW-0255">Endonuclease</keyword>
<dbReference type="InterPro" id="IPR041373">
    <property type="entry name" value="RT_RNaseH"/>
</dbReference>
<evidence type="ECO:0000256" key="5">
    <source>
        <dbReference type="ARBA" id="ARBA00022801"/>
    </source>
</evidence>
<evidence type="ECO:0000313" key="10">
    <source>
        <dbReference type="RefSeq" id="XP_052752776.1"/>
    </source>
</evidence>
<sequence>MLPHVLLDSPVSDIPLSLLVDSGSAICLLKESSIHNNQKIIKESIKLKGIDPGDEPTQTVGHFQLKLNLSDNKFVPFKFHVIRDINLPYDGIIGTDFLTTFGCKIDYTNDRLKIGKFDIKLHFSEPFYVIPPRTETVIECSIKKTNLKEGIVTDQHISDNILISNCIVKIKDNNCVNLTIANVSESFINIKKNLNLKVEPLELTVFPVTPNTQKISKRTDEVIRSLRTDHLNQEEREALIELCSQYSDIFHLPNDQLSYTTALDHKIKTSSETPIHTKSYRFPEFHKKEVESQINKMLDQGIIEHSSSPWSSPIWIVPKKLDSQGQRKWRIVIDYRKLNDITIGETYPIPQISEILDQLGNFFGTKVFRPYIYGHRFTVLTDHKPLEWLFKCKDPGSRLIRWRLKLEEFEYDIQYKKGKINTNADALSRFPVNPIQPENAPSAQRESPSIDEDLMDLLISPPSFNPTDFHLVAGEDILPLPEIDLSPTDLLDTNQDTPTLPGTTLSSLNPNQDIPAPSEINQHSSVQRALSEIPKILQENHDIPIAGHLGSTVCLKEFRKLFTGKTLIISIIFIIFIYYTTIIYSPVRGHSQQDYIQPITTSSGLYYDYLGNLKINNVELKILIPVDISHFGPNILNIETALNTTEQLCNQTRKGIDAECHKLLLPLTVRLHDMNRDFASISHLMDNRFRRNAWIGGIGTILKHIVGSLDENDGLKYDEAIRSLQNNEKQLASLMKENILVTASILTHFNDTLSKIRDNEINLNEAIDKLSLNVKNIKETTDELQLLANINEIVGILETSILALSFQLEDIINAILFSSQNILHPAMITPSQIYRELADNYRYLPSDLELPVNLDIKSIYLILSISKLLCYYVNNKIIFVLQVPLVNTREYVLFHSISLPTPYNPKEPDSFSLIIPENKYIAMTKDKSHYCVFDNMEICKPVSLGSYICDIENVYSVDAKPVCESELLAKVISEKPVQCETKIIIGELDVWKPLKNNKWLYIQSKPNKVSIDCLNSKLYETTILGTGILSIPDNCIGYCKSTTLIPRHNILNITSPINHVPEFNLINDTCCNLVKLNIFSNNVSPVQLQNIDLDEFSSKNKIIINSLLNELRAIEHPQSPHIVKYGTQYSIFIIIILVCFIIIIAYIIFKEFCRAGSNRHFRFNFKKSSPISAPKTIDNTTNRQDSEIEVITPIAPLRTRI</sequence>
<name>A0ABM3MN03_GALME</name>
<keyword evidence="2" id="KW-0548">Nucleotidyltransferase</keyword>
<keyword evidence="7" id="KW-1133">Transmembrane helix</keyword>
<dbReference type="GeneID" id="113509474"/>
<evidence type="ECO:0000256" key="6">
    <source>
        <dbReference type="ARBA" id="ARBA00022918"/>
    </source>
</evidence>
<dbReference type="InterPro" id="IPR050951">
    <property type="entry name" value="Retrovirus_Pol_polyprotein"/>
</dbReference>
<feature type="domain" description="Reverse transcriptase RNase H-like" evidence="8">
    <location>
        <begin position="363"/>
        <end position="409"/>
    </location>
</feature>
<dbReference type="InterPro" id="IPR043502">
    <property type="entry name" value="DNA/RNA_pol_sf"/>
</dbReference>
<keyword evidence="6" id="KW-0695">RNA-directed DNA polymerase</keyword>
<dbReference type="Pfam" id="PF17917">
    <property type="entry name" value="RT_RNaseH"/>
    <property type="match status" value="1"/>
</dbReference>
<protein>
    <submittedName>
        <fullName evidence="10">Uncharacterized protein LOC113509474</fullName>
    </submittedName>
</protein>
<proteinExistence type="predicted"/>
<dbReference type="CDD" id="cd00303">
    <property type="entry name" value="retropepsin_like"/>
    <property type="match status" value="1"/>
</dbReference>
<dbReference type="Pfam" id="PF12259">
    <property type="entry name" value="Baculo_F"/>
    <property type="match status" value="1"/>
</dbReference>
<dbReference type="RefSeq" id="XP_052752776.1">
    <property type="nucleotide sequence ID" value="XM_052896816.1"/>
</dbReference>
<feature type="transmembrane region" description="Helical" evidence="7">
    <location>
        <begin position="1129"/>
        <end position="1149"/>
    </location>
</feature>
<evidence type="ECO:0000256" key="3">
    <source>
        <dbReference type="ARBA" id="ARBA00022722"/>
    </source>
</evidence>
<accession>A0ABM3MN03</accession>
<organism evidence="9 10">
    <name type="scientific">Galleria mellonella</name>
    <name type="common">Greater wax moth</name>
    <dbReference type="NCBI Taxonomy" id="7137"/>
    <lineage>
        <taxon>Eukaryota</taxon>
        <taxon>Metazoa</taxon>
        <taxon>Ecdysozoa</taxon>
        <taxon>Arthropoda</taxon>
        <taxon>Hexapoda</taxon>
        <taxon>Insecta</taxon>
        <taxon>Pterygota</taxon>
        <taxon>Neoptera</taxon>
        <taxon>Endopterygota</taxon>
        <taxon>Lepidoptera</taxon>
        <taxon>Glossata</taxon>
        <taxon>Ditrysia</taxon>
        <taxon>Pyraloidea</taxon>
        <taxon>Pyralidae</taxon>
        <taxon>Galleriinae</taxon>
        <taxon>Galleria</taxon>
    </lineage>
</organism>
<dbReference type="Gene3D" id="3.10.10.10">
    <property type="entry name" value="HIV Type 1 Reverse Transcriptase, subunit A, domain 1"/>
    <property type="match status" value="1"/>
</dbReference>
<keyword evidence="9" id="KW-1185">Reference proteome</keyword>
<keyword evidence="7" id="KW-0472">Membrane</keyword>
<evidence type="ECO:0000313" key="9">
    <source>
        <dbReference type="Proteomes" id="UP001652740"/>
    </source>
</evidence>
<evidence type="ECO:0000256" key="2">
    <source>
        <dbReference type="ARBA" id="ARBA00022695"/>
    </source>
</evidence>
<dbReference type="SUPFAM" id="SSF50630">
    <property type="entry name" value="Acid proteases"/>
    <property type="match status" value="1"/>
</dbReference>
<evidence type="ECO:0000259" key="8">
    <source>
        <dbReference type="Pfam" id="PF17917"/>
    </source>
</evidence>
<dbReference type="InterPro" id="IPR021109">
    <property type="entry name" value="Peptidase_aspartic_dom_sf"/>
</dbReference>
<gene>
    <name evidence="10" type="primary">LOC113509474</name>
</gene>
<evidence type="ECO:0000256" key="7">
    <source>
        <dbReference type="SAM" id="Phobius"/>
    </source>
</evidence>
<dbReference type="SUPFAM" id="SSF56672">
    <property type="entry name" value="DNA/RNA polymerases"/>
    <property type="match status" value="2"/>
</dbReference>
<dbReference type="CDD" id="cd09274">
    <property type="entry name" value="RNase_HI_RT_Ty3"/>
    <property type="match status" value="1"/>
</dbReference>
<keyword evidence="7" id="KW-0812">Transmembrane</keyword>
<keyword evidence="1" id="KW-0808">Transferase</keyword>
<reference evidence="10" key="1">
    <citation type="submission" date="2025-08" db="UniProtKB">
        <authorList>
            <consortium name="RefSeq"/>
        </authorList>
    </citation>
    <scope>IDENTIFICATION</scope>
    <source>
        <tissue evidence="10">Whole larvae</tissue>
    </source>
</reference>
<keyword evidence="3" id="KW-0540">Nuclease</keyword>
<dbReference type="PANTHER" id="PTHR37984">
    <property type="entry name" value="PROTEIN CBG26694"/>
    <property type="match status" value="1"/>
</dbReference>
<dbReference type="PANTHER" id="PTHR37984:SF5">
    <property type="entry name" value="PROTEIN NYNRIN-LIKE"/>
    <property type="match status" value="1"/>
</dbReference>
<dbReference type="Gene3D" id="2.40.70.10">
    <property type="entry name" value="Acid Proteases"/>
    <property type="match status" value="1"/>
</dbReference>
<dbReference type="Proteomes" id="UP001652740">
    <property type="component" value="Unplaced"/>
</dbReference>
<dbReference type="InterPro" id="IPR022048">
    <property type="entry name" value="Envelope_fusion-like"/>
</dbReference>
<evidence type="ECO:0000256" key="4">
    <source>
        <dbReference type="ARBA" id="ARBA00022759"/>
    </source>
</evidence>
<keyword evidence="5" id="KW-0378">Hydrolase</keyword>
<evidence type="ECO:0000256" key="1">
    <source>
        <dbReference type="ARBA" id="ARBA00022679"/>
    </source>
</evidence>